<evidence type="ECO:0000256" key="1">
    <source>
        <dbReference type="SAM" id="MobiDB-lite"/>
    </source>
</evidence>
<feature type="region of interest" description="Disordered" evidence="1">
    <location>
        <begin position="1"/>
        <end position="25"/>
    </location>
</feature>
<keyword evidence="3" id="KW-1185">Reference proteome</keyword>
<accession>A0A162CA35</accession>
<feature type="non-terminal residue" evidence="2">
    <location>
        <position position="1"/>
    </location>
</feature>
<organism evidence="2 3">
    <name type="scientific">Daphnia magna</name>
    <dbReference type="NCBI Taxonomy" id="35525"/>
    <lineage>
        <taxon>Eukaryota</taxon>
        <taxon>Metazoa</taxon>
        <taxon>Ecdysozoa</taxon>
        <taxon>Arthropoda</taxon>
        <taxon>Crustacea</taxon>
        <taxon>Branchiopoda</taxon>
        <taxon>Diplostraca</taxon>
        <taxon>Cladocera</taxon>
        <taxon>Anomopoda</taxon>
        <taxon>Daphniidae</taxon>
        <taxon>Daphnia</taxon>
    </lineage>
</organism>
<name>A0A162CA35_9CRUS</name>
<dbReference type="Proteomes" id="UP000076858">
    <property type="component" value="Unassembled WGS sequence"/>
</dbReference>
<evidence type="ECO:0000313" key="2">
    <source>
        <dbReference type="EMBL" id="KZS02751.1"/>
    </source>
</evidence>
<reference evidence="2 3" key="1">
    <citation type="submission" date="2016-03" db="EMBL/GenBank/DDBJ databases">
        <title>EvidentialGene: Evidence-directed Construction of Genes on Genomes.</title>
        <authorList>
            <person name="Gilbert D.G."/>
            <person name="Choi J.-H."/>
            <person name="Mockaitis K."/>
            <person name="Colbourne J."/>
            <person name="Pfrender M."/>
        </authorList>
    </citation>
    <scope>NUCLEOTIDE SEQUENCE [LARGE SCALE GENOMIC DNA]</scope>
    <source>
        <strain evidence="2 3">Xinb3</strain>
        <tissue evidence="2">Complete organism</tissue>
    </source>
</reference>
<proteinExistence type="predicted"/>
<gene>
    <name evidence="2" type="ORF">APZ42_000080</name>
</gene>
<protein>
    <submittedName>
        <fullName evidence="2">Uncharacterized protein</fullName>
    </submittedName>
</protein>
<dbReference type="EMBL" id="LRGB01003552">
    <property type="protein sequence ID" value="KZS02751.1"/>
    <property type="molecule type" value="Genomic_DNA"/>
</dbReference>
<dbReference type="AlphaFoldDB" id="A0A162CA35"/>
<comment type="caution">
    <text evidence="2">The sequence shown here is derived from an EMBL/GenBank/DDBJ whole genome shotgun (WGS) entry which is preliminary data.</text>
</comment>
<sequence length="61" mass="6652">SSSPTSLDGSPPSGRDGNYPYRYNSQGKISVGYNGFKKTLRVFLDPPDQSSDLIQQKNAKS</sequence>
<evidence type="ECO:0000313" key="3">
    <source>
        <dbReference type="Proteomes" id="UP000076858"/>
    </source>
</evidence>